<keyword evidence="2" id="KW-1185">Reference proteome</keyword>
<dbReference type="EMBL" id="JAPMOU010000017">
    <property type="protein sequence ID" value="MDE1463141.1"/>
    <property type="molecule type" value="Genomic_DNA"/>
</dbReference>
<comment type="caution">
    <text evidence="1">The sequence shown here is derived from an EMBL/GenBank/DDBJ whole genome shotgun (WGS) entry which is preliminary data.</text>
</comment>
<organism evidence="1 2">
    <name type="scientific">Spartinivicinus poritis</name>
    <dbReference type="NCBI Taxonomy" id="2994640"/>
    <lineage>
        <taxon>Bacteria</taxon>
        <taxon>Pseudomonadati</taxon>
        <taxon>Pseudomonadota</taxon>
        <taxon>Gammaproteobacteria</taxon>
        <taxon>Oceanospirillales</taxon>
        <taxon>Zooshikellaceae</taxon>
        <taxon>Spartinivicinus</taxon>
    </lineage>
</organism>
<evidence type="ECO:0000313" key="2">
    <source>
        <dbReference type="Proteomes" id="UP001528823"/>
    </source>
</evidence>
<sequence length="118" mass="13361">MKLLHTLLAIVIIFLPTAVQAIPVYFINPDILRPKMLSNHYFFNAIKTPSLAIYTPPYLKHKKQQNDTSDLFTFNTPTPEKKPILSPPKKTIRKQENFIKILAAGIISMKLLGSKSAN</sequence>
<dbReference type="RefSeq" id="WP_274689485.1">
    <property type="nucleotide sequence ID" value="NZ_JAPMOU010000017.1"/>
</dbReference>
<accession>A0ABT5UAZ0</accession>
<gene>
    <name evidence="1" type="ORF">ORQ98_14325</name>
</gene>
<protein>
    <submittedName>
        <fullName evidence="1">Uncharacterized protein</fullName>
    </submittedName>
</protein>
<dbReference type="Proteomes" id="UP001528823">
    <property type="component" value="Unassembled WGS sequence"/>
</dbReference>
<name>A0ABT5UAZ0_9GAMM</name>
<proteinExistence type="predicted"/>
<evidence type="ECO:0000313" key="1">
    <source>
        <dbReference type="EMBL" id="MDE1463141.1"/>
    </source>
</evidence>
<reference evidence="1 2" key="1">
    <citation type="submission" date="2022-11" db="EMBL/GenBank/DDBJ databases">
        <title>Spartinivicinus poritis sp. nov., isolated from scleractinian coral Porites lutea.</title>
        <authorList>
            <person name="Zhang G."/>
            <person name="Cai L."/>
            <person name="Wei Q."/>
        </authorList>
    </citation>
    <scope>NUCLEOTIDE SEQUENCE [LARGE SCALE GENOMIC DNA]</scope>
    <source>
        <strain evidence="1 2">A2-2</strain>
    </source>
</reference>